<name>A0A1C7NP01_9FUNG</name>
<dbReference type="Gene3D" id="1.10.510.10">
    <property type="entry name" value="Transferase(Phosphotransferase) domain 1"/>
    <property type="match status" value="1"/>
</dbReference>
<dbReference type="Pfam" id="PF00069">
    <property type="entry name" value="Pkinase"/>
    <property type="match status" value="1"/>
</dbReference>
<dbReference type="Pfam" id="PF00498">
    <property type="entry name" value="FHA"/>
    <property type="match status" value="1"/>
</dbReference>
<dbReference type="GO" id="GO:0005524">
    <property type="term" value="F:ATP binding"/>
    <property type="evidence" value="ECO:0007669"/>
    <property type="project" value="InterPro"/>
</dbReference>
<keyword evidence="5" id="KW-0808">Transferase</keyword>
<dbReference type="GO" id="GO:0004672">
    <property type="term" value="F:protein kinase activity"/>
    <property type="evidence" value="ECO:0007669"/>
    <property type="project" value="InterPro"/>
</dbReference>
<dbReference type="PANTHER" id="PTHR24347">
    <property type="entry name" value="SERINE/THREONINE-PROTEIN KINASE"/>
    <property type="match status" value="1"/>
</dbReference>
<evidence type="ECO:0000256" key="1">
    <source>
        <dbReference type="ARBA" id="ARBA00005575"/>
    </source>
</evidence>
<dbReference type="Gene3D" id="2.60.200.20">
    <property type="match status" value="1"/>
</dbReference>
<dbReference type="OrthoDB" id="10252171at2759"/>
<dbReference type="PROSITE" id="PS50011">
    <property type="entry name" value="PROTEIN_KINASE_DOM"/>
    <property type="match status" value="1"/>
</dbReference>
<evidence type="ECO:0000259" key="3">
    <source>
        <dbReference type="PROSITE" id="PS50006"/>
    </source>
</evidence>
<comment type="similarity">
    <text evidence="1">Belongs to the protein kinase superfamily. CAMK Ser/Thr protein kinase family. CHEK2 subfamily.</text>
</comment>
<dbReference type="SUPFAM" id="SSF56112">
    <property type="entry name" value="Protein kinase-like (PK-like)"/>
    <property type="match status" value="1"/>
</dbReference>
<evidence type="ECO:0000259" key="4">
    <source>
        <dbReference type="PROSITE" id="PS50011"/>
    </source>
</evidence>
<evidence type="ECO:0000313" key="5">
    <source>
        <dbReference type="EMBL" id="OBZ88994.1"/>
    </source>
</evidence>
<evidence type="ECO:0000256" key="2">
    <source>
        <dbReference type="SAM" id="MobiDB-lite"/>
    </source>
</evidence>
<comment type="caution">
    <text evidence="5">The sequence shown here is derived from an EMBL/GenBank/DDBJ whole genome shotgun (WGS) entry which is preliminary data.</text>
</comment>
<dbReference type="STRING" id="101091.A0A1C7NP01"/>
<dbReference type="Gene3D" id="3.30.200.20">
    <property type="entry name" value="Phosphorylase Kinase, domain 1"/>
    <property type="match status" value="1"/>
</dbReference>
<dbReference type="SUPFAM" id="SSF49879">
    <property type="entry name" value="SMAD/FHA domain"/>
    <property type="match status" value="1"/>
</dbReference>
<dbReference type="InterPro" id="IPR000253">
    <property type="entry name" value="FHA_dom"/>
</dbReference>
<keyword evidence="6" id="KW-1185">Reference proteome</keyword>
<evidence type="ECO:0000313" key="6">
    <source>
        <dbReference type="Proteomes" id="UP000093000"/>
    </source>
</evidence>
<dbReference type="EMBL" id="LUGH01000119">
    <property type="protein sequence ID" value="OBZ88994.1"/>
    <property type="molecule type" value="Genomic_DNA"/>
</dbReference>
<dbReference type="InterPro" id="IPR000719">
    <property type="entry name" value="Prot_kinase_dom"/>
</dbReference>
<dbReference type="AlphaFoldDB" id="A0A1C7NP01"/>
<dbReference type="PROSITE" id="PS50006">
    <property type="entry name" value="FHA_DOMAIN"/>
    <property type="match status" value="1"/>
</dbReference>
<sequence>MNLVGLLRGANDNNKDFLAGIYDSRDAMKLGRKIDNDVIIDWHFVSELHCEIHTSSNRDSTNVYLTDKSLNGTFFNGSLIGYNKSVILYSGSVISFASSHLNLLYIGIDDKNHSQDENFNVVLQKEPAEHSKEITVINKPIGSGAESTILLAYHSLKSRYEIVCKSLRKHTWKRWMNKVSTEVDFLKKARHPNVLSIIGSCGHPTIKTRECVFYPLYAGGSLYERIKRKQYLEEEEASFLFFQVLHGLKSKHHPLRQNDRTRAVIGDFGLARQNNGNLWADEQYGTWLNHAPEIVKQEQYDERIDVWSAGIVLYLMLSGDHPFLESSEFRERHIESLDKVRDRIAQMDPLMRRKRIQECSSETQYLILSLLEKDPKKRYTASEALKDAFFLNKTVTDQRSFFEDYQTYVKEDFEQEREIWFDEKDDEDQSNYKFDQGILHPDDDDEQVSNLIKYRSSRSLHPIFKAKYAIEVDDDRFEEISNLLLSEQNPKASFRNNKRSSLLSENDSDNDNNKPNHDEEDENEGFSVCAS</sequence>
<dbReference type="InterPro" id="IPR011009">
    <property type="entry name" value="Kinase-like_dom_sf"/>
</dbReference>
<accession>A0A1C7NP01</accession>
<feature type="domain" description="Protein kinase" evidence="4">
    <location>
        <begin position="135"/>
        <end position="390"/>
    </location>
</feature>
<reference evidence="5 6" key="1">
    <citation type="submission" date="2016-03" db="EMBL/GenBank/DDBJ databases">
        <title>Choanephora cucurbitarum.</title>
        <authorList>
            <person name="Min B."/>
            <person name="Park H."/>
            <person name="Park J.-H."/>
            <person name="Shin H.-D."/>
            <person name="Choi I.-G."/>
        </authorList>
    </citation>
    <scope>NUCLEOTIDE SEQUENCE [LARGE SCALE GENOMIC DNA]</scope>
    <source>
        <strain evidence="5 6">KUS-F28377</strain>
    </source>
</reference>
<proteinExistence type="inferred from homology"/>
<dbReference type="SMART" id="SM00240">
    <property type="entry name" value="FHA"/>
    <property type="match status" value="1"/>
</dbReference>
<dbReference type="InParanoid" id="A0A1C7NP01"/>
<dbReference type="Proteomes" id="UP000093000">
    <property type="component" value="Unassembled WGS sequence"/>
</dbReference>
<gene>
    <name evidence="5" type="primary">Smok3a</name>
    <name evidence="5" type="ORF">A0J61_02943</name>
</gene>
<keyword evidence="5" id="KW-0418">Kinase</keyword>
<dbReference type="InterPro" id="IPR008984">
    <property type="entry name" value="SMAD_FHA_dom_sf"/>
</dbReference>
<organism evidence="5 6">
    <name type="scientific">Choanephora cucurbitarum</name>
    <dbReference type="NCBI Taxonomy" id="101091"/>
    <lineage>
        <taxon>Eukaryota</taxon>
        <taxon>Fungi</taxon>
        <taxon>Fungi incertae sedis</taxon>
        <taxon>Mucoromycota</taxon>
        <taxon>Mucoromycotina</taxon>
        <taxon>Mucoromycetes</taxon>
        <taxon>Mucorales</taxon>
        <taxon>Mucorineae</taxon>
        <taxon>Choanephoraceae</taxon>
        <taxon>Choanephoroideae</taxon>
        <taxon>Choanephora</taxon>
    </lineage>
</organism>
<feature type="domain" description="FHA" evidence="3">
    <location>
        <begin position="28"/>
        <end position="80"/>
    </location>
</feature>
<protein>
    <submittedName>
        <fullName evidence="5">Sperm motility kinase 3</fullName>
    </submittedName>
</protein>
<feature type="region of interest" description="Disordered" evidence="2">
    <location>
        <begin position="494"/>
        <end position="531"/>
    </location>
</feature>